<reference evidence="2 3" key="1">
    <citation type="submission" date="2018-04" db="EMBL/GenBank/DDBJ databases">
        <title>Complete genome uncultured novel isolate.</title>
        <authorList>
            <person name="Merlino G."/>
        </authorList>
    </citation>
    <scope>NUCLEOTIDE SEQUENCE [LARGE SCALE GENOMIC DNA]</scope>
    <source>
        <strain evidence="3">R1DC9</strain>
    </source>
</reference>
<feature type="transmembrane region" description="Helical" evidence="1">
    <location>
        <begin position="65"/>
        <end position="86"/>
    </location>
</feature>
<evidence type="ECO:0000256" key="1">
    <source>
        <dbReference type="SAM" id="Phobius"/>
    </source>
</evidence>
<dbReference type="KEGG" id="fpf:DCC35_00510"/>
<sequence>MYLMRVFLTLAITIIWLTFGFNLYYIIRGYIYMAHIYIITGWICMSLIWLALLKHNKNNVEKKLYRIYGWSFLFILTGVIIAMKIFL</sequence>
<evidence type="ECO:0000313" key="3">
    <source>
        <dbReference type="Proteomes" id="UP000298616"/>
    </source>
</evidence>
<organism evidence="2 3">
    <name type="scientific">Mangrovivirga cuniculi</name>
    <dbReference type="NCBI Taxonomy" id="2715131"/>
    <lineage>
        <taxon>Bacteria</taxon>
        <taxon>Pseudomonadati</taxon>
        <taxon>Bacteroidota</taxon>
        <taxon>Cytophagia</taxon>
        <taxon>Cytophagales</taxon>
        <taxon>Mangrovivirgaceae</taxon>
        <taxon>Mangrovivirga</taxon>
    </lineage>
</organism>
<dbReference type="AlphaFoldDB" id="A0A4D7JQS1"/>
<name>A0A4D7JQS1_9BACT</name>
<accession>A0A4D7JQS1</accession>
<feature type="transmembrane region" description="Helical" evidence="1">
    <location>
        <begin position="7"/>
        <end position="27"/>
    </location>
</feature>
<evidence type="ECO:0000313" key="2">
    <source>
        <dbReference type="EMBL" id="QCK13335.1"/>
    </source>
</evidence>
<protein>
    <submittedName>
        <fullName evidence="2">Uncharacterized protein</fullName>
    </submittedName>
</protein>
<dbReference type="Proteomes" id="UP000298616">
    <property type="component" value="Chromosome"/>
</dbReference>
<keyword evidence="3" id="KW-1185">Reference proteome</keyword>
<dbReference type="EMBL" id="CP028923">
    <property type="protein sequence ID" value="QCK13335.1"/>
    <property type="molecule type" value="Genomic_DNA"/>
</dbReference>
<proteinExistence type="predicted"/>
<keyword evidence="1" id="KW-0472">Membrane</keyword>
<keyword evidence="1" id="KW-0812">Transmembrane</keyword>
<feature type="transmembrane region" description="Helical" evidence="1">
    <location>
        <begin position="33"/>
        <end position="53"/>
    </location>
</feature>
<keyword evidence="1" id="KW-1133">Transmembrane helix</keyword>
<gene>
    <name evidence="2" type="ORF">DCC35_00510</name>
</gene>